<dbReference type="OrthoDB" id="1825624at2"/>
<evidence type="ECO:0000313" key="1">
    <source>
        <dbReference type="EMBL" id="KGH45693.1"/>
    </source>
</evidence>
<dbReference type="RefSeq" id="WP_036337206.1">
    <property type="nucleotide sequence ID" value="NZ_JPMX01000075.1"/>
</dbReference>
<sequence length="401" mass="44670">MTSTLKWLDFSAEEQRRTREMLRLFEEKESRDELGIGQIRDAFSDLLFPGTSVLLTRARYFLVVPWCGQYADSTAHYRRGRQTLDMVERRALVALKAAAPGEAGIIGAYAGTAVKNLPSVLYKQALERYGIARPAVESGVHAEEAVGEQVTLDAPGRWVSSLPAAPPRFPDAIDGGVRLSLEEASWLSEQITAATPDSYLTHVLLSKWPVEGVDSPWSHPAVETAPTEMASVVVDAELFSLAMHGAALLYNLLISEWYENKDLSNVPSPVESYRSALDDWAEQARAHPKRSSWDTAAMWQRVMSQNPRVEGNIRARRFIGDWLDGFVRGDVDGIADDVACRQLIRQRERSIKDAQSRLTNEKLLRSWAGASGSRRLTYRWSNVAALVTDIHEGLESSDART</sequence>
<dbReference type="AlphaFoldDB" id="A0A098Y494"/>
<organism evidence="1 2">
    <name type="scientific">Modestobacter caceresii</name>
    <dbReference type="NCBI Taxonomy" id="1522368"/>
    <lineage>
        <taxon>Bacteria</taxon>
        <taxon>Bacillati</taxon>
        <taxon>Actinomycetota</taxon>
        <taxon>Actinomycetes</taxon>
        <taxon>Geodermatophilales</taxon>
        <taxon>Geodermatophilaceae</taxon>
        <taxon>Modestobacter</taxon>
    </lineage>
</organism>
<dbReference type="STRING" id="1522368.IN07_16580"/>
<comment type="caution">
    <text evidence="1">The sequence shown here is derived from an EMBL/GenBank/DDBJ whole genome shotgun (WGS) entry which is preliminary data.</text>
</comment>
<accession>A0A098Y494</accession>
<reference evidence="1 2" key="1">
    <citation type="submission" date="2014-07" db="EMBL/GenBank/DDBJ databases">
        <title>Biosystematic studies on Modestobacter strains isolated from extreme hyper-arid desert soil and from historic building.</title>
        <authorList>
            <person name="Bukarasam K."/>
            <person name="Bull A."/>
            <person name="Girard G."/>
            <person name="van Wezel G."/>
            <person name="Goodfellow M."/>
        </authorList>
    </citation>
    <scope>NUCLEOTIDE SEQUENCE [LARGE SCALE GENOMIC DNA]</scope>
    <source>
        <strain evidence="1 2">KNN45-2b</strain>
    </source>
</reference>
<evidence type="ECO:0000313" key="2">
    <source>
        <dbReference type="Proteomes" id="UP000029713"/>
    </source>
</evidence>
<dbReference type="Proteomes" id="UP000029713">
    <property type="component" value="Unassembled WGS sequence"/>
</dbReference>
<name>A0A098Y494_9ACTN</name>
<keyword evidence="2" id="KW-1185">Reference proteome</keyword>
<dbReference type="Pfam" id="PF19888">
    <property type="entry name" value="DUF6361"/>
    <property type="match status" value="1"/>
</dbReference>
<protein>
    <submittedName>
        <fullName evidence="1">Uncharacterized protein</fullName>
    </submittedName>
</protein>
<proteinExistence type="predicted"/>
<dbReference type="InterPro" id="IPR045941">
    <property type="entry name" value="DUF6361"/>
</dbReference>
<gene>
    <name evidence="1" type="ORF">IN07_16580</name>
</gene>
<dbReference type="EMBL" id="JPMX01000075">
    <property type="protein sequence ID" value="KGH45693.1"/>
    <property type="molecule type" value="Genomic_DNA"/>
</dbReference>